<dbReference type="Pfam" id="PF01051">
    <property type="entry name" value="Rep3_N"/>
    <property type="match status" value="1"/>
</dbReference>
<dbReference type="AlphaFoldDB" id="A0A379LRK1"/>
<gene>
    <name evidence="4" type="primary">repE_2</name>
    <name evidence="4" type="ORF">NCTC10526_02770</name>
</gene>
<dbReference type="NCBIfam" id="NF038290">
    <property type="entry name" value="repM_Acin"/>
    <property type="match status" value="1"/>
</dbReference>
<dbReference type="SUPFAM" id="SSF46785">
    <property type="entry name" value="Winged helix' DNA-binding domain"/>
    <property type="match status" value="2"/>
</dbReference>
<dbReference type="Proteomes" id="UP000254123">
    <property type="component" value="Unassembled WGS sequence"/>
</dbReference>
<keyword evidence="5" id="KW-1185">Reference proteome</keyword>
<reference evidence="4 5" key="1">
    <citation type="submission" date="2018-06" db="EMBL/GenBank/DDBJ databases">
        <authorList>
            <consortium name="Pathogen Informatics"/>
            <person name="Doyle S."/>
        </authorList>
    </citation>
    <scope>NUCLEOTIDE SEQUENCE [LARGE SCALE GENOMIC DNA]</scope>
    <source>
        <strain evidence="4 5">NCTC10526</strain>
    </source>
</reference>
<protein>
    <submittedName>
        <fullName evidence="4">Replication protein</fullName>
    </submittedName>
</protein>
<comment type="similarity">
    <text evidence="1">Belongs to the initiator RepB protein family.</text>
</comment>
<dbReference type="RefSeq" id="WP_063226698.1">
    <property type="nucleotide sequence ID" value="NZ_CAJHAQ010000004.1"/>
</dbReference>
<dbReference type="EMBL" id="UGVC01000002">
    <property type="protein sequence ID" value="SUD98791.1"/>
    <property type="molecule type" value="Genomic_DNA"/>
</dbReference>
<feature type="domain" description="Initiator Rep protein WH1" evidence="3">
    <location>
        <begin position="5"/>
        <end position="158"/>
    </location>
</feature>
<evidence type="ECO:0000256" key="2">
    <source>
        <dbReference type="SAM" id="MobiDB-lite"/>
    </source>
</evidence>
<organism evidence="4 5">
    <name type="scientific">Psychrobacter phenylpyruvicus</name>
    <dbReference type="NCBI Taxonomy" id="29432"/>
    <lineage>
        <taxon>Bacteria</taxon>
        <taxon>Pseudomonadati</taxon>
        <taxon>Pseudomonadota</taxon>
        <taxon>Gammaproteobacteria</taxon>
        <taxon>Moraxellales</taxon>
        <taxon>Moraxellaceae</taxon>
        <taxon>Psychrobacter</taxon>
    </lineage>
</organism>
<evidence type="ECO:0000313" key="5">
    <source>
        <dbReference type="Proteomes" id="UP000254123"/>
    </source>
</evidence>
<evidence type="ECO:0000256" key="1">
    <source>
        <dbReference type="ARBA" id="ARBA00038283"/>
    </source>
</evidence>
<dbReference type="Gene3D" id="1.10.10.10">
    <property type="entry name" value="Winged helix-like DNA-binding domain superfamily/Winged helix DNA-binding domain"/>
    <property type="match status" value="2"/>
</dbReference>
<dbReference type="GO" id="GO:0003887">
    <property type="term" value="F:DNA-directed DNA polymerase activity"/>
    <property type="evidence" value="ECO:0007669"/>
    <property type="project" value="InterPro"/>
</dbReference>
<dbReference type="InterPro" id="IPR036388">
    <property type="entry name" value="WH-like_DNA-bd_sf"/>
</dbReference>
<dbReference type="GO" id="GO:0006270">
    <property type="term" value="P:DNA replication initiation"/>
    <property type="evidence" value="ECO:0007669"/>
    <property type="project" value="InterPro"/>
</dbReference>
<accession>A0A379LRK1</accession>
<sequence length="319" mass="37298">MKKDIIKKSNSLTVAYYNLSLVEYRVLHMVFTSLAEIEPNPELLRNARFTVRATDYMELYGVDRTTAYEALKEASERLFNRYFTYDLELSPEYQLYERLKARWVTKIGYIEQQATITLYLSEEVLSMVGKLTNRYTTYFLNQTSELTSMYAIRIYEMLVQWRQAKVIPSISVEELRSRLDIKDNEYPRMHDFKRNVLDLAVTQINERTDLKVSYAQEKAGRKITGFTFKFKVKEDKKKKVDTNRDPNTPDMFHKMTDKQIDTFGAKLAGDSAFGSKYAKAGESARAFEQRIKNELGNPDNQQKWAGDLKRVGFNPKFQG</sequence>
<proteinExistence type="inferred from homology"/>
<evidence type="ECO:0000313" key="4">
    <source>
        <dbReference type="EMBL" id="SUD98791.1"/>
    </source>
</evidence>
<dbReference type="InterPro" id="IPR000525">
    <property type="entry name" value="Initiator_Rep_WH1"/>
</dbReference>
<dbReference type="Pfam" id="PF21205">
    <property type="entry name" value="Rep3_C"/>
    <property type="match status" value="1"/>
</dbReference>
<feature type="region of interest" description="Disordered" evidence="2">
    <location>
        <begin position="296"/>
        <end position="319"/>
    </location>
</feature>
<evidence type="ECO:0000259" key="3">
    <source>
        <dbReference type="Pfam" id="PF01051"/>
    </source>
</evidence>
<dbReference type="InterPro" id="IPR036390">
    <property type="entry name" value="WH_DNA-bd_sf"/>
</dbReference>
<name>A0A379LRK1_9GAMM</name>